<proteinExistence type="predicted"/>
<sequence length="166" mass="17892">MSPTNGNAAMFDGTTEVTATVQYETCLQDFYLVRQPTYQKDGTNGAPVFADFEDRLCSDFTDIPDCEVTEIKQNLIDANQVYSLAVTYKINDSSTLPYRELHVGPLPVDAFAGCDSGQGPSVELRQSGLIGKNAQGTQIWRIGALPGTNIAVANQGAPLRVDIVAN</sequence>
<dbReference type="AlphaFoldDB" id="A0A0C1ZIK6"/>
<evidence type="ECO:0000313" key="2">
    <source>
        <dbReference type="Proteomes" id="UP000031599"/>
    </source>
</evidence>
<dbReference type="Proteomes" id="UP000031599">
    <property type="component" value="Unassembled WGS sequence"/>
</dbReference>
<accession>A0A0C1ZIK6</accession>
<dbReference type="EMBL" id="JMCC02000026">
    <property type="protein sequence ID" value="KIG17369.1"/>
    <property type="molecule type" value="Genomic_DNA"/>
</dbReference>
<evidence type="ECO:0000313" key="1">
    <source>
        <dbReference type="EMBL" id="KIG17369.1"/>
    </source>
</evidence>
<protein>
    <submittedName>
        <fullName evidence="1">Uncharacterized protein</fullName>
    </submittedName>
</protein>
<comment type="caution">
    <text evidence="1">The sequence shown here is derived from an EMBL/GenBank/DDBJ whole genome shotgun (WGS) entry which is preliminary data.</text>
</comment>
<gene>
    <name evidence="1" type="ORF">DB30_03426</name>
</gene>
<reference evidence="1 2" key="1">
    <citation type="submission" date="2014-12" db="EMBL/GenBank/DDBJ databases">
        <title>Genome assembly of Enhygromyxa salina DSM 15201.</title>
        <authorList>
            <person name="Sharma G."/>
            <person name="Subramanian S."/>
        </authorList>
    </citation>
    <scope>NUCLEOTIDE SEQUENCE [LARGE SCALE GENOMIC DNA]</scope>
    <source>
        <strain evidence="1 2">DSM 15201</strain>
    </source>
</reference>
<organism evidence="1 2">
    <name type="scientific">Enhygromyxa salina</name>
    <dbReference type="NCBI Taxonomy" id="215803"/>
    <lineage>
        <taxon>Bacteria</taxon>
        <taxon>Pseudomonadati</taxon>
        <taxon>Myxococcota</taxon>
        <taxon>Polyangia</taxon>
        <taxon>Nannocystales</taxon>
        <taxon>Nannocystaceae</taxon>
        <taxon>Enhygromyxa</taxon>
    </lineage>
</organism>
<name>A0A0C1ZIK6_9BACT</name>